<gene>
    <name evidence="1" type="ORF">Pmani_037859</name>
</gene>
<proteinExistence type="predicted"/>
<dbReference type="AlphaFoldDB" id="A0AAE1NFH0"/>
<comment type="caution">
    <text evidence="1">The sequence shown here is derived from an EMBL/GenBank/DDBJ whole genome shotgun (WGS) entry which is preliminary data.</text>
</comment>
<evidence type="ECO:0000313" key="2">
    <source>
        <dbReference type="Proteomes" id="UP001292094"/>
    </source>
</evidence>
<keyword evidence="2" id="KW-1185">Reference proteome</keyword>
<organism evidence="1 2">
    <name type="scientific">Petrolisthes manimaculis</name>
    <dbReference type="NCBI Taxonomy" id="1843537"/>
    <lineage>
        <taxon>Eukaryota</taxon>
        <taxon>Metazoa</taxon>
        <taxon>Ecdysozoa</taxon>
        <taxon>Arthropoda</taxon>
        <taxon>Crustacea</taxon>
        <taxon>Multicrustacea</taxon>
        <taxon>Malacostraca</taxon>
        <taxon>Eumalacostraca</taxon>
        <taxon>Eucarida</taxon>
        <taxon>Decapoda</taxon>
        <taxon>Pleocyemata</taxon>
        <taxon>Anomura</taxon>
        <taxon>Galatheoidea</taxon>
        <taxon>Porcellanidae</taxon>
        <taxon>Petrolisthes</taxon>
    </lineage>
</organism>
<sequence length="92" mass="10714">MIKYSTRAIIKIKTQSEEFTNPDDDKTLEEVRTADERTQIQILCRHPLRTCISTHSREFIPERQAKADKCDRLAAAHAKIAKEHDDQHDNQL</sequence>
<dbReference type="Proteomes" id="UP001292094">
    <property type="component" value="Unassembled WGS sequence"/>
</dbReference>
<accession>A0AAE1NFH0</accession>
<evidence type="ECO:0000313" key="1">
    <source>
        <dbReference type="EMBL" id="KAK4289155.1"/>
    </source>
</evidence>
<reference evidence="1" key="1">
    <citation type="submission" date="2023-11" db="EMBL/GenBank/DDBJ databases">
        <title>Genome assemblies of two species of porcelain crab, Petrolisthes cinctipes and Petrolisthes manimaculis (Anomura: Porcellanidae).</title>
        <authorList>
            <person name="Angst P."/>
        </authorList>
    </citation>
    <scope>NUCLEOTIDE SEQUENCE</scope>
    <source>
        <strain evidence="1">PB745_02</strain>
        <tissue evidence="1">Gill</tissue>
    </source>
</reference>
<dbReference type="EMBL" id="JAWZYT010005967">
    <property type="protein sequence ID" value="KAK4289155.1"/>
    <property type="molecule type" value="Genomic_DNA"/>
</dbReference>
<protein>
    <submittedName>
        <fullName evidence="1">Uncharacterized protein</fullName>
    </submittedName>
</protein>
<name>A0AAE1NFH0_9EUCA</name>